<reference evidence="11 12" key="1">
    <citation type="submission" date="2019-06" db="EMBL/GenBank/DDBJ databases">
        <title>A novel bacterium of genus Marinomonas, isolated from coastal sand.</title>
        <authorList>
            <person name="Huang H."/>
            <person name="Mo K."/>
            <person name="Hu Y."/>
        </authorList>
    </citation>
    <scope>NUCLEOTIDE SEQUENCE [LARGE SCALE GENOMIC DNA]</scope>
    <source>
        <strain evidence="11 12">HB171799</strain>
    </source>
</reference>
<dbReference type="Proteomes" id="UP000315901">
    <property type="component" value="Unassembled WGS sequence"/>
</dbReference>
<evidence type="ECO:0000256" key="2">
    <source>
        <dbReference type="ARBA" id="ARBA00010637"/>
    </source>
</evidence>
<keyword evidence="4" id="KW-1003">Cell membrane</keyword>
<keyword evidence="5" id="KW-0997">Cell inner membrane</keyword>
<dbReference type="InterPro" id="IPR023229">
    <property type="entry name" value="T2SS_M_periplasmic_sf"/>
</dbReference>
<dbReference type="SUPFAM" id="SSF103054">
    <property type="entry name" value="General secretion pathway protein M, EpsM"/>
    <property type="match status" value="1"/>
</dbReference>
<dbReference type="GO" id="GO:0015628">
    <property type="term" value="P:protein secretion by the type II secretion system"/>
    <property type="evidence" value="ECO:0007669"/>
    <property type="project" value="InterPro"/>
</dbReference>
<comment type="caution">
    <text evidence="11">The sequence shown here is derived from an EMBL/GenBank/DDBJ whole genome shotgun (WGS) entry which is preliminary data.</text>
</comment>
<dbReference type="Gene3D" id="3.30.1360.100">
    <property type="entry name" value="General secretion pathway protein M, EpsM"/>
    <property type="match status" value="1"/>
</dbReference>
<accession>A0A501WQD2</accession>
<sequence>MKQWLANQFRQSPSLYALWLAFHRRSTREQILLLVAGFSLLLLAGFYGIWQPQQQAYQQAQQRLATAQENYQLLISKRHLLAGNAQSSGWQSVDREANELRNIVSRTSRQVGLAAERISVEGDSRLQLWANNVPFATVAKWLELLAQERVGIYSLQIERVADAQVSLRITLD</sequence>
<dbReference type="InterPro" id="IPR007690">
    <property type="entry name" value="T2SS_GspM"/>
</dbReference>
<organism evidence="11 12">
    <name type="scientific">Maribrevibacterium harenarium</name>
    <dbReference type="NCBI Taxonomy" id="2589817"/>
    <lineage>
        <taxon>Bacteria</taxon>
        <taxon>Pseudomonadati</taxon>
        <taxon>Pseudomonadota</taxon>
        <taxon>Gammaproteobacteria</taxon>
        <taxon>Oceanospirillales</taxon>
        <taxon>Oceanospirillaceae</taxon>
        <taxon>Maribrevibacterium</taxon>
    </lineage>
</organism>
<name>A0A501WQD2_9GAMM</name>
<evidence type="ECO:0000313" key="12">
    <source>
        <dbReference type="Proteomes" id="UP000315901"/>
    </source>
</evidence>
<dbReference type="EMBL" id="VFRR01000020">
    <property type="protein sequence ID" value="TPE50294.1"/>
    <property type="molecule type" value="Genomic_DNA"/>
</dbReference>
<evidence type="ECO:0000256" key="10">
    <source>
        <dbReference type="SAM" id="Phobius"/>
    </source>
</evidence>
<feature type="transmembrane region" description="Helical" evidence="10">
    <location>
        <begin position="31"/>
        <end position="50"/>
    </location>
</feature>
<keyword evidence="12" id="KW-1185">Reference proteome</keyword>
<keyword evidence="3" id="KW-0813">Transport</keyword>
<keyword evidence="8 10" id="KW-1133">Transmembrane helix</keyword>
<proteinExistence type="inferred from homology"/>
<keyword evidence="7" id="KW-0653">Protein transport</keyword>
<evidence type="ECO:0000256" key="5">
    <source>
        <dbReference type="ARBA" id="ARBA00022519"/>
    </source>
</evidence>
<comment type="subcellular location">
    <subcellularLocation>
        <location evidence="1">Cell inner membrane</location>
        <topology evidence="1">Single-pass membrane protein</topology>
    </subcellularLocation>
</comment>
<dbReference type="OrthoDB" id="6104491at2"/>
<evidence type="ECO:0000256" key="6">
    <source>
        <dbReference type="ARBA" id="ARBA00022692"/>
    </source>
</evidence>
<dbReference type="GO" id="GO:0005886">
    <property type="term" value="C:plasma membrane"/>
    <property type="evidence" value="ECO:0007669"/>
    <property type="project" value="UniProtKB-SubCell"/>
</dbReference>
<evidence type="ECO:0000313" key="11">
    <source>
        <dbReference type="EMBL" id="TPE50294.1"/>
    </source>
</evidence>
<dbReference type="AlphaFoldDB" id="A0A501WQD2"/>
<evidence type="ECO:0000256" key="7">
    <source>
        <dbReference type="ARBA" id="ARBA00022927"/>
    </source>
</evidence>
<evidence type="ECO:0000256" key="9">
    <source>
        <dbReference type="ARBA" id="ARBA00023136"/>
    </source>
</evidence>
<dbReference type="RefSeq" id="WP_140589133.1">
    <property type="nucleotide sequence ID" value="NZ_VFRR01000020.1"/>
</dbReference>
<evidence type="ECO:0000256" key="4">
    <source>
        <dbReference type="ARBA" id="ARBA00022475"/>
    </source>
</evidence>
<evidence type="ECO:0000256" key="1">
    <source>
        <dbReference type="ARBA" id="ARBA00004377"/>
    </source>
</evidence>
<gene>
    <name evidence="11" type="ORF">FJM67_10625</name>
</gene>
<dbReference type="Pfam" id="PF04612">
    <property type="entry name" value="T2SSM"/>
    <property type="match status" value="1"/>
</dbReference>
<evidence type="ECO:0000256" key="8">
    <source>
        <dbReference type="ARBA" id="ARBA00022989"/>
    </source>
</evidence>
<dbReference type="GO" id="GO:0015627">
    <property type="term" value="C:type II protein secretion system complex"/>
    <property type="evidence" value="ECO:0007669"/>
    <property type="project" value="InterPro"/>
</dbReference>
<comment type="similarity">
    <text evidence="2">Belongs to the GSP M family.</text>
</comment>
<keyword evidence="9 10" id="KW-0472">Membrane</keyword>
<protein>
    <submittedName>
        <fullName evidence="11">Type II secretion system protein M</fullName>
    </submittedName>
</protein>
<evidence type="ECO:0000256" key="3">
    <source>
        <dbReference type="ARBA" id="ARBA00022448"/>
    </source>
</evidence>
<keyword evidence="6 10" id="KW-0812">Transmembrane</keyword>